<comment type="similarity">
    <text evidence="2">Belongs to the DadA oxidoreductase family.</text>
</comment>
<dbReference type="Gene3D" id="3.30.9.10">
    <property type="entry name" value="D-Amino Acid Oxidase, subunit A, domain 2"/>
    <property type="match status" value="1"/>
</dbReference>
<dbReference type="SUPFAM" id="SSF54373">
    <property type="entry name" value="FAD-linked reductases, C-terminal domain"/>
    <property type="match status" value="1"/>
</dbReference>
<comment type="caution">
    <text evidence="6">The sequence shown here is derived from an EMBL/GenBank/DDBJ whole genome shotgun (WGS) entry which is preliminary data.</text>
</comment>
<keyword evidence="3" id="KW-0285">Flavoprotein</keyword>
<sequence length="372" mass="40355">MKQFIVIGAGILGASTAYQLSKSGAKVVIIDRQDTGQATDAAAGIVAPWLSKRRNQAWYKLAKGGARIYQDLIQELAEDGETNTGYSRVGAINLHTDEEKLIAMKEHAYKRRENAPEIGEITLLNTKQTKEIFPLVSDEFAALHVSGAARVDGRALRNALIRGAKKHGAKVITGDARLLIEGTQITGVSVNRENFEADQVIAATGAWTSQLLQPLGMHFDIRPQKAQIVHLRLPGISPANWPVVKPPFNQYMLTFGDRVVVGSTHENNVGYDNRVTAGGIQHILSNAIKIAPELENASILETRVGFRPMTPESVPVIGSLPGYNGLLLANGLGSSGLTIGPYVGKQLADIALEKELEIDLANYDMKRLIRLN</sequence>
<evidence type="ECO:0000259" key="5">
    <source>
        <dbReference type="Pfam" id="PF01266"/>
    </source>
</evidence>
<evidence type="ECO:0000256" key="2">
    <source>
        <dbReference type="ARBA" id="ARBA00009410"/>
    </source>
</evidence>
<comment type="cofactor">
    <cofactor evidence="1">
        <name>FAD</name>
        <dbReference type="ChEBI" id="CHEBI:57692"/>
    </cofactor>
</comment>
<dbReference type="Pfam" id="PF01266">
    <property type="entry name" value="DAO"/>
    <property type="match status" value="1"/>
</dbReference>
<protein>
    <submittedName>
        <fullName evidence="6">D-amino-acid dehydrogenase</fullName>
        <ecNumber evidence="6">1.4.99.-</ecNumber>
    </submittedName>
</protein>
<organism evidence="6 7">
    <name type="scientific">Virgibacillus litoralis</name>
    <dbReference type="NCBI Taxonomy" id="578221"/>
    <lineage>
        <taxon>Bacteria</taxon>
        <taxon>Bacillati</taxon>
        <taxon>Bacillota</taxon>
        <taxon>Bacilli</taxon>
        <taxon>Bacillales</taxon>
        <taxon>Bacillaceae</taxon>
        <taxon>Virgibacillus</taxon>
    </lineage>
</organism>
<dbReference type="EC" id="1.4.99.-" evidence="6"/>
<dbReference type="EMBL" id="JAGGKK010000014">
    <property type="protein sequence ID" value="MBP1949744.1"/>
    <property type="molecule type" value="Genomic_DNA"/>
</dbReference>
<keyword evidence="4 6" id="KW-0560">Oxidoreductase</keyword>
<proteinExistence type="inferred from homology"/>
<gene>
    <name evidence="6" type="ORF">J2Z82_002684</name>
</gene>
<dbReference type="GO" id="GO:0016491">
    <property type="term" value="F:oxidoreductase activity"/>
    <property type="evidence" value="ECO:0007669"/>
    <property type="project" value="UniProtKB-KW"/>
</dbReference>
<evidence type="ECO:0000256" key="3">
    <source>
        <dbReference type="ARBA" id="ARBA00022630"/>
    </source>
</evidence>
<dbReference type="RefSeq" id="WP_209481219.1">
    <property type="nucleotide sequence ID" value="NZ_JAGGKK010000014.1"/>
</dbReference>
<dbReference type="SUPFAM" id="SSF51905">
    <property type="entry name" value="FAD/NAD(P)-binding domain"/>
    <property type="match status" value="1"/>
</dbReference>
<reference evidence="6 7" key="1">
    <citation type="submission" date="2021-03" db="EMBL/GenBank/DDBJ databases">
        <title>Genomic Encyclopedia of Type Strains, Phase IV (KMG-IV): sequencing the most valuable type-strain genomes for metagenomic binning, comparative biology and taxonomic classification.</title>
        <authorList>
            <person name="Goeker M."/>
        </authorList>
    </citation>
    <scope>NUCLEOTIDE SEQUENCE [LARGE SCALE GENOMIC DNA]</scope>
    <source>
        <strain evidence="6 7">DSM 21085</strain>
    </source>
</reference>
<dbReference type="PANTHER" id="PTHR13847:SF286">
    <property type="entry name" value="D-AMINO ACID DEHYDROGENASE"/>
    <property type="match status" value="1"/>
</dbReference>
<evidence type="ECO:0000256" key="1">
    <source>
        <dbReference type="ARBA" id="ARBA00001974"/>
    </source>
</evidence>
<evidence type="ECO:0000313" key="6">
    <source>
        <dbReference type="EMBL" id="MBP1949744.1"/>
    </source>
</evidence>
<feature type="domain" description="FAD dependent oxidoreductase" evidence="5">
    <location>
        <begin position="4"/>
        <end position="349"/>
    </location>
</feature>
<evidence type="ECO:0000256" key="4">
    <source>
        <dbReference type="ARBA" id="ARBA00023002"/>
    </source>
</evidence>
<dbReference type="InterPro" id="IPR036188">
    <property type="entry name" value="FAD/NAD-bd_sf"/>
</dbReference>
<dbReference type="InterPro" id="IPR006076">
    <property type="entry name" value="FAD-dep_OxRdtase"/>
</dbReference>
<evidence type="ECO:0000313" key="7">
    <source>
        <dbReference type="Proteomes" id="UP001519328"/>
    </source>
</evidence>
<keyword evidence="7" id="KW-1185">Reference proteome</keyword>
<dbReference type="PANTHER" id="PTHR13847">
    <property type="entry name" value="SARCOSINE DEHYDROGENASE-RELATED"/>
    <property type="match status" value="1"/>
</dbReference>
<dbReference type="Proteomes" id="UP001519328">
    <property type="component" value="Unassembled WGS sequence"/>
</dbReference>
<accession>A0ABS4HG81</accession>
<name>A0ABS4HG81_9BACI</name>
<dbReference type="Gene3D" id="3.50.50.60">
    <property type="entry name" value="FAD/NAD(P)-binding domain"/>
    <property type="match status" value="1"/>
</dbReference>